<reference evidence="1 2" key="1">
    <citation type="journal article" date="2015" name="Genome Biol. Evol.">
        <title>Found and Lost: The Fates of Horizontally Acquired Genes in Arthropod-Symbiotic Spiroplasma.</title>
        <authorList>
            <person name="Lo W.S."/>
            <person name="Gasparich G.E."/>
            <person name="Kuo C.H."/>
        </authorList>
    </citation>
    <scope>NUCLEOTIDE SEQUENCE [LARGE SCALE GENOMIC DNA]</scope>
    <source>
        <strain evidence="2">TDA-040725-5</strain>
    </source>
</reference>
<dbReference type="STRING" id="315358.SERIO_v1c07810"/>
<protein>
    <submittedName>
        <fullName evidence="1">Uncharacterized protein</fullName>
    </submittedName>
</protein>
<gene>
    <name evidence="1" type="ORF">SERIO_v1c07810</name>
</gene>
<organism evidence="1 2">
    <name type="scientific">Spiroplasma eriocheiris</name>
    <dbReference type="NCBI Taxonomy" id="315358"/>
    <lineage>
        <taxon>Bacteria</taxon>
        <taxon>Bacillati</taxon>
        <taxon>Mycoplasmatota</taxon>
        <taxon>Mollicutes</taxon>
        <taxon>Entomoplasmatales</taxon>
        <taxon>Spiroplasmataceae</taxon>
        <taxon>Spiroplasma</taxon>
    </lineage>
</organism>
<proteinExistence type="predicted"/>
<dbReference type="KEGG" id="seri:SERIO_v1c07810"/>
<sequence length="103" mass="12149">MAKLSKEQKFEIINLVKQGYKTKAIATRFNVEPAAISYIKDQYIIHGEKLFTDVLKQGRNIETEDQKLIKLQQKKIEELELVNEHQKKFKAFVEEARKKETIK</sequence>
<dbReference type="SUPFAM" id="SSF46689">
    <property type="entry name" value="Homeodomain-like"/>
    <property type="match status" value="1"/>
</dbReference>
<reference evidence="2" key="2">
    <citation type="submission" date="2015-06" db="EMBL/GenBank/DDBJ databases">
        <title>Complete genome sequence of Spiroplasma eriocheiris TDA-040725-5 (DSM 21848).</title>
        <authorList>
            <person name="Lo W.-S."/>
            <person name="Kuo C.-H."/>
        </authorList>
    </citation>
    <scope>NUCLEOTIDE SEQUENCE [LARGE SCALE GENOMIC DNA]</scope>
    <source>
        <strain evidence="2">TDA-040725-5</strain>
    </source>
</reference>
<dbReference type="AlphaFoldDB" id="A0A0H3XHT4"/>
<dbReference type="PATRIC" id="fig|743698.3.peg.784"/>
<dbReference type="EMBL" id="CP011856">
    <property type="protein sequence ID" value="AKM54343.1"/>
    <property type="molecule type" value="Genomic_DNA"/>
</dbReference>
<evidence type="ECO:0000313" key="1">
    <source>
        <dbReference type="EMBL" id="AKM54343.1"/>
    </source>
</evidence>
<name>A0A0H3XHT4_9MOLU</name>
<accession>A0A0H3XHT4</accession>
<dbReference type="Proteomes" id="UP000035661">
    <property type="component" value="Chromosome"/>
</dbReference>
<dbReference type="InterPro" id="IPR009057">
    <property type="entry name" value="Homeodomain-like_sf"/>
</dbReference>
<dbReference type="RefSeq" id="WP_047791554.1">
    <property type="nucleotide sequence ID" value="NZ_CP011856.1"/>
</dbReference>
<evidence type="ECO:0000313" key="2">
    <source>
        <dbReference type="Proteomes" id="UP000035661"/>
    </source>
</evidence>
<keyword evidence="2" id="KW-1185">Reference proteome</keyword>